<dbReference type="STRING" id="1279009.ADICEAN_01702"/>
<evidence type="ECO:0000313" key="2">
    <source>
        <dbReference type="Proteomes" id="UP000011910"/>
    </source>
</evidence>
<dbReference type="InterPro" id="IPR043519">
    <property type="entry name" value="NT_sf"/>
</dbReference>
<dbReference type="Proteomes" id="UP000011910">
    <property type="component" value="Unassembled WGS sequence"/>
</dbReference>
<accession>M7N7E2</accession>
<evidence type="ECO:0008006" key="3">
    <source>
        <dbReference type="Google" id="ProtNLM"/>
    </source>
</evidence>
<dbReference type="EMBL" id="AODQ01000033">
    <property type="protein sequence ID" value="EMR03156.1"/>
    <property type="molecule type" value="Genomic_DNA"/>
</dbReference>
<keyword evidence="2" id="KW-1185">Reference proteome</keyword>
<dbReference type="Pfam" id="PF10706">
    <property type="entry name" value="Aminoglyc_resit"/>
    <property type="match status" value="1"/>
</dbReference>
<gene>
    <name evidence="1" type="ORF">ADICEAN_01702</name>
</gene>
<dbReference type="SUPFAM" id="SSF81301">
    <property type="entry name" value="Nucleotidyltransferase"/>
    <property type="match status" value="1"/>
</dbReference>
<dbReference type="PATRIC" id="fig|1279009.4.peg.1729"/>
<dbReference type="AlphaFoldDB" id="M7N7E2"/>
<sequence>MLNSSSAVSLLCSPPAETALKPRSKQLKDSLETIVELDFLQNCMTTVTEDHKKEAHAFYKEALTLLNESGAKYLMGGGFAIFHYTGIYRDTKDLDIFCKSSEYPKIMKKFAENGYRTELTDVRWLAKVFKGDHFMDIIFDTVNNICTVDDSWFEHATEGVLFDTPVLYLPAEELLWCKIYVQNREHFDGADVNHILLRWGKKLDWKRILDRLDQHWHLLLAQIIMFQFIYPADYREIVPKWLFDELMERAQQQYDLPSAKERVCRGPIIDQTQYKIDIKEWDYKVTTIMTV</sequence>
<reference evidence="1 2" key="1">
    <citation type="journal article" date="2013" name="Genome Announc.">
        <title>Draft Genome Sequence of Cesiribacter andamanensis Strain AMV16T, Isolated from a Soil Sample from a Mud Volcano in the Andaman Islands, India.</title>
        <authorList>
            <person name="Shivaji S."/>
            <person name="Ara S."/>
            <person name="Begum Z."/>
            <person name="Srinivas T.N."/>
            <person name="Singh A."/>
            <person name="Kumar Pinnaka A."/>
        </authorList>
    </citation>
    <scope>NUCLEOTIDE SEQUENCE [LARGE SCALE GENOMIC DNA]</scope>
    <source>
        <strain evidence="1 2">AMV16</strain>
    </source>
</reference>
<evidence type="ECO:0000313" key="1">
    <source>
        <dbReference type="EMBL" id="EMR03156.1"/>
    </source>
</evidence>
<proteinExistence type="predicted"/>
<protein>
    <recommendedName>
        <fullName evidence="3">Nucleotidyltransferase DUF2204</fullName>
    </recommendedName>
</protein>
<name>M7N7E2_9BACT</name>
<comment type="caution">
    <text evidence="1">The sequence shown here is derived from an EMBL/GenBank/DDBJ whole genome shotgun (WGS) entry which is preliminary data.</text>
</comment>
<dbReference type="InterPro" id="IPR019646">
    <property type="entry name" value="Aminoglyc_AdlTrfase"/>
</dbReference>
<organism evidence="1 2">
    <name type="scientific">Cesiribacter andamanensis AMV16</name>
    <dbReference type="NCBI Taxonomy" id="1279009"/>
    <lineage>
        <taxon>Bacteria</taxon>
        <taxon>Pseudomonadati</taxon>
        <taxon>Bacteroidota</taxon>
        <taxon>Cytophagia</taxon>
        <taxon>Cytophagales</taxon>
        <taxon>Cesiribacteraceae</taxon>
        <taxon>Cesiribacter</taxon>
    </lineage>
</organism>
<dbReference type="eggNOG" id="COG4914">
    <property type="taxonomic scope" value="Bacteria"/>
</dbReference>
<dbReference type="Gene3D" id="3.30.460.40">
    <property type="match status" value="1"/>
</dbReference>